<protein>
    <submittedName>
        <fullName evidence="2">Uncharacterized protein</fullName>
    </submittedName>
</protein>
<name>A0A5M3WGM0_9ACTN</name>
<organism evidence="2 3">
    <name type="scientific">Acrocarpospora macrocephala</name>
    <dbReference type="NCBI Taxonomy" id="150177"/>
    <lineage>
        <taxon>Bacteria</taxon>
        <taxon>Bacillati</taxon>
        <taxon>Actinomycetota</taxon>
        <taxon>Actinomycetes</taxon>
        <taxon>Streptosporangiales</taxon>
        <taxon>Streptosporangiaceae</taxon>
        <taxon>Acrocarpospora</taxon>
    </lineage>
</organism>
<dbReference type="Proteomes" id="UP000331127">
    <property type="component" value="Unassembled WGS sequence"/>
</dbReference>
<evidence type="ECO:0000313" key="2">
    <source>
        <dbReference type="EMBL" id="GES08275.1"/>
    </source>
</evidence>
<reference evidence="2 3" key="1">
    <citation type="submission" date="2019-10" db="EMBL/GenBank/DDBJ databases">
        <title>Whole genome shotgun sequence of Acrocarpospora macrocephala NBRC 16266.</title>
        <authorList>
            <person name="Ichikawa N."/>
            <person name="Kimura A."/>
            <person name="Kitahashi Y."/>
            <person name="Komaki H."/>
            <person name="Oguchi A."/>
        </authorList>
    </citation>
    <scope>NUCLEOTIDE SEQUENCE [LARGE SCALE GENOMIC DNA]</scope>
    <source>
        <strain evidence="2 3">NBRC 16266</strain>
    </source>
</reference>
<feature type="compositionally biased region" description="Low complexity" evidence="1">
    <location>
        <begin position="71"/>
        <end position="81"/>
    </location>
</feature>
<comment type="caution">
    <text evidence="2">The sequence shown here is derived from an EMBL/GenBank/DDBJ whole genome shotgun (WGS) entry which is preliminary data.</text>
</comment>
<feature type="region of interest" description="Disordered" evidence="1">
    <location>
        <begin position="147"/>
        <end position="174"/>
    </location>
</feature>
<keyword evidence="3" id="KW-1185">Reference proteome</keyword>
<dbReference type="EMBL" id="BLAE01000009">
    <property type="protein sequence ID" value="GES08275.1"/>
    <property type="molecule type" value="Genomic_DNA"/>
</dbReference>
<feature type="region of interest" description="Disordered" evidence="1">
    <location>
        <begin position="71"/>
        <end position="134"/>
    </location>
</feature>
<evidence type="ECO:0000256" key="1">
    <source>
        <dbReference type="SAM" id="MobiDB-lite"/>
    </source>
</evidence>
<dbReference type="AlphaFoldDB" id="A0A5M3WGM0"/>
<evidence type="ECO:0000313" key="3">
    <source>
        <dbReference type="Proteomes" id="UP000331127"/>
    </source>
</evidence>
<sequence>MVAFESVDVPMGDTNPTDAEEFIDAAPTAEVLSDEPSDMVAFESVNVPTGDTNPTDAESIDAVLAVEALSSAAEASPLSAPGPTGIPGLAATPSATGDMDRPTRGEATDTSDSSAGHRPANTVAPTGTPSAATACVDEWGEGLGVVMGGSQVVEEGGAEPAEGGSAQGRGDASV</sequence>
<gene>
    <name evidence="2" type="ORF">Amac_018710</name>
</gene>
<feature type="compositionally biased region" description="Low complexity" evidence="1">
    <location>
        <begin position="154"/>
        <end position="164"/>
    </location>
</feature>
<accession>A0A5M3WGM0</accession>
<feature type="compositionally biased region" description="Basic and acidic residues" evidence="1">
    <location>
        <begin position="98"/>
        <end position="107"/>
    </location>
</feature>
<proteinExistence type="predicted"/>